<dbReference type="Pfam" id="PF00078">
    <property type="entry name" value="RVT_1"/>
    <property type="match status" value="1"/>
</dbReference>
<organism evidence="5 6">
    <name type="scientific">Amblyomma americanum</name>
    <name type="common">Lone star tick</name>
    <dbReference type="NCBI Taxonomy" id="6943"/>
    <lineage>
        <taxon>Eukaryota</taxon>
        <taxon>Metazoa</taxon>
        <taxon>Ecdysozoa</taxon>
        <taxon>Arthropoda</taxon>
        <taxon>Chelicerata</taxon>
        <taxon>Arachnida</taxon>
        <taxon>Acari</taxon>
        <taxon>Parasitiformes</taxon>
        <taxon>Ixodida</taxon>
        <taxon>Ixodoidea</taxon>
        <taxon>Ixodidae</taxon>
        <taxon>Amblyomminae</taxon>
        <taxon>Amblyomma</taxon>
    </lineage>
</organism>
<feature type="region of interest" description="Disordered" evidence="3">
    <location>
        <begin position="1"/>
        <end position="23"/>
    </location>
</feature>
<gene>
    <name evidence="5" type="ORF">V5799_014956</name>
</gene>
<dbReference type="InterPro" id="IPR043128">
    <property type="entry name" value="Rev_trsase/Diguanyl_cyclase"/>
</dbReference>
<dbReference type="SUPFAM" id="SSF56672">
    <property type="entry name" value="DNA/RNA polymerases"/>
    <property type="match status" value="1"/>
</dbReference>
<accession>A0AAQ4E1I9</accession>
<evidence type="ECO:0000313" key="5">
    <source>
        <dbReference type="EMBL" id="KAK8768579.1"/>
    </source>
</evidence>
<evidence type="ECO:0000256" key="1">
    <source>
        <dbReference type="ARBA" id="ARBA00012493"/>
    </source>
</evidence>
<keyword evidence="6" id="KW-1185">Reference proteome</keyword>
<dbReference type="EMBL" id="JARKHS020023743">
    <property type="protein sequence ID" value="KAK8768579.1"/>
    <property type="molecule type" value="Genomic_DNA"/>
</dbReference>
<dbReference type="Gene3D" id="3.30.70.270">
    <property type="match status" value="2"/>
</dbReference>
<evidence type="ECO:0000256" key="2">
    <source>
        <dbReference type="ARBA" id="ARBA00023268"/>
    </source>
</evidence>
<dbReference type="Proteomes" id="UP001321473">
    <property type="component" value="Unassembled WGS sequence"/>
</dbReference>
<keyword evidence="2" id="KW-0511">Multifunctional enzyme</keyword>
<dbReference type="FunFam" id="3.30.70.270:FF:000020">
    <property type="entry name" value="Transposon Tf2-6 polyprotein-like Protein"/>
    <property type="match status" value="1"/>
</dbReference>
<dbReference type="AlphaFoldDB" id="A0AAQ4E1I9"/>
<dbReference type="InterPro" id="IPR041577">
    <property type="entry name" value="RT_RNaseH_2"/>
</dbReference>
<dbReference type="CDD" id="cd01647">
    <property type="entry name" value="RT_LTR"/>
    <property type="match status" value="1"/>
</dbReference>
<sequence>MTQRSVHKMDEIPEPQTDDTDAPYDMWTLQAAGPEPMQVQVFVNGAPLVMELDTGASVSIIVTVSESYPIPRIEELFAKLSGGVKFTKLDLKDAYQQVQLEPESQELVTINTLKGLFQFTRLPFDVVSAPALLRREMDNLLGDLPHVAVHFDDILVTGRTDEDHWKNVSSVLRRLQEAGLRLKLAKCEFMKETVEYLGHVITSKSLQPSLKNIEAVLSAPKPRDCKTLQSYIGLTNFYRKFIPQLSTVLHQLNNLLSPGTLRPWEPAQEDAFCRSKALLASASTLAHFDPAKVTVLVTDASPYGLGAVLAQREADGMERPIAFASRSLASAERNYCQLGKEALAVVFGVMRFKQYL</sequence>
<dbReference type="InterPro" id="IPR050951">
    <property type="entry name" value="Retrovirus_Pol_polyprotein"/>
</dbReference>
<dbReference type="PANTHER" id="PTHR37984">
    <property type="entry name" value="PROTEIN CBG26694"/>
    <property type="match status" value="1"/>
</dbReference>
<protein>
    <recommendedName>
        <fullName evidence="1">RNA-directed DNA polymerase</fullName>
        <ecNumber evidence="1">2.7.7.49</ecNumber>
    </recommendedName>
</protein>
<evidence type="ECO:0000256" key="3">
    <source>
        <dbReference type="SAM" id="MobiDB-lite"/>
    </source>
</evidence>
<dbReference type="GO" id="GO:0003964">
    <property type="term" value="F:RNA-directed DNA polymerase activity"/>
    <property type="evidence" value="ECO:0007669"/>
    <property type="project" value="UniProtKB-EC"/>
</dbReference>
<evidence type="ECO:0000313" key="6">
    <source>
        <dbReference type="Proteomes" id="UP001321473"/>
    </source>
</evidence>
<evidence type="ECO:0000259" key="4">
    <source>
        <dbReference type="PROSITE" id="PS50878"/>
    </source>
</evidence>
<dbReference type="Pfam" id="PF17919">
    <property type="entry name" value="RT_RNaseH_2"/>
    <property type="match status" value="1"/>
</dbReference>
<feature type="domain" description="Reverse transcriptase" evidence="4">
    <location>
        <begin position="1"/>
        <end position="201"/>
    </location>
</feature>
<dbReference type="PROSITE" id="PS50878">
    <property type="entry name" value="RT_POL"/>
    <property type="match status" value="1"/>
</dbReference>
<reference evidence="5 6" key="1">
    <citation type="journal article" date="2023" name="Arcadia Sci">
        <title>De novo assembly of a long-read Amblyomma americanum tick genome.</title>
        <authorList>
            <person name="Chou S."/>
            <person name="Poskanzer K.E."/>
            <person name="Rollins M."/>
            <person name="Thuy-Boun P.S."/>
        </authorList>
    </citation>
    <scope>NUCLEOTIDE SEQUENCE [LARGE SCALE GENOMIC DNA]</scope>
    <source>
        <strain evidence="5">F_SG_1</strain>
        <tissue evidence="5">Salivary glands</tissue>
    </source>
</reference>
<dbReference type="InterPro" id="IPR043502">
    <property type="entry name" value="DNA/RNA_pol_sf"/>
</dbReference>
<dbReference type="EC" id="2.7.7.49" evidence="1"/>
<feature type="compositionally biased region" description="Acidic residues" evidence="3">
    <location>
        <begin position="12"/>
        <end position="22"/>
    </location>
</feature>
<dbReference type="PANTHER" id="PTHR37984:SF5">
    <property type="entry name" value="PROTEIN NYNRIN-LIKE"/>
    <property type="match status" value="1"/>
</dbReference>
<proteinExistence type="predicted"/>
<comment type="caution">
    <text evidence="5">The sequence shown here is derived from an EMBL/GenBank/DDBJ whole genome shotgun (WGS) entry which is preliminary data.</text>
</comment>
<dbReference type="InterPro" id="IPR000477">
    <property type="entry name" value="RT_dom"/>
</dbReference>
<name>A0AAQ4E1I9_AMBAM</name>